<sequence length="332" mass="36515">MKFLKTIFGKLSLIALVLTTLTLLMLTLTSCSLNENDHAALIIPPTAQKFAGIRAQSLENITQHFEFNADDGYISLTTENGVELSIYANCLSKNGNAVTGTVALEYVEIFEKGNMITTNKPTMGIMSNGDKAMLVTGGEFYFEATQDGVALETNCPMRIKVPTSLTGGDDPEMIMWQGIIDENGDLAWEEEGDVEGEAGVFLQGENYYAFVQNFGWTNIDRFFSDPRPKTTIKVQPPAGYTYENSAVYLSYDGENSGLASLDTFDNGLFSEHYGQIPIGLECHIIFVTEHNGLWRYAIKSVTIAENQVTAFIIEESTIATEAELISIVNNLP</sequence>
<organism evidence="1 2">
    <name type="scientific">Gelidibacter pelagius</name>
    <dbReference type="NCBI Taxonomy" id="2819985"/>
    <lineage>
        <taxon>Bacteria</taxon>
        <taxon>Pseudomonadati</taxon>
        <taxon>Bacteroidota</taxon>
        <taxon>Flavobacteriia</taxon>
        <taxon>Flavobacteriales</taxon>
        <taxon>Flavobacteriaceae</taxon>
        <taxon>Gelidibacter</taxon>
    </lineage>
</organism>
<dbReference type="PROSITE" id="PS51257">
    <property type="entry name" value="PROKAR_LIPOPROTEIN"/>
    <property type="match status" value="1"/>
</dbReference>
<dbReference type="EMBL" id="JAGEVG010000015">
    <property type="protein sequence ID" value="MBO3099269.1"/>
    <property type="molecule type" value="Genomic_DNA"/>
</dbReference>
<accession>A0ABS3SUA1</accession>
<comment type="caution">
    <text evidence="1">The sequence shown here is derived from an EMBL/GenBank/DDBJ whole genome shotgun (WGS) entry which is preliminary data.</text>
</comment>
<dbReference type="Proteomes" id="UP000681315">
    <property type="component" value="Unassembled WGS sequence"/>
</dbReference>
<dbReference type="RefSeq" id="WP_208234381.1">
    <property type="nucleotide sequence ID" value="NZ_JAGEVG010000015.1"/>
</dbReference>
<reference evidence="1 2" key="1">
    <citation type="submission" date="2021-03" db="EMBL/GenBank/DDBJ databases">
        <title>Gelidibacter sp. nov., isolated from costal sediment.</title>
        <authorList>
            <person name="Lun K.-Y."/>
        </authorList>
    </citation>
    <scope>NUCLEOTIDE SEQUENCE [LARGE SCALE GENOMIC DNA]</scope>
    <source>
        <strain evidence="1 2">DF109</strain>
    </source>
</reference>
<evidence type="ECO:0000313" key="1">
    <source>
        <dbReference type="EMBL" id="MBO3099269.1"/>
    </source>
</evidence>
<gene>
    <name evidence="1" type="ORF">J4051_13385</name>
</gene>
<proteinExistence type="predicted"/>
<protein>
    <submittedName>
        <fullName evidence="1">Uncharacterized protein</fullName>
    </submittedName>
</protein>
<keyword evidence="2" id="KW-1185">Reference proteome</keyword>
<evidence type="ECO:0000313" key="2">
    <source>
        <dbReference type="Proteomes" id="UP000681315"/>
    </source>
</evidence>
<name>A0ABS3SUA1_9FLAO</name>